<keyword evidence="2" id="KW-1277">Toxin-antitoxin system</keyword>
<name>A0A139X7X8_9CYAN</name>
<accession>A0A139X7X8</accession>
<comment type="caution">
    <text evidence="3">The sequence shown here is derived from an EMBL/GenBank/DDBJ whole genome shotgun (WGS) entry which is preliminary data.</text>
</comment>
<dbReference type="Pfam" id="PF03693">
    <property type="entry name" value="ParD_antitoxin"/>
    <property type="match status" value="1"/>
</dbReference>
<dbReference type="AlphaFoldDB" id="A0A139X7X8"/>
<evidence type="ECO:0000313" key="4">
    <source>
        <dbReference type="Proteomes" id="UP000076925"/>
    </source>
</evidence>
<dbReference type="NCBIfam" id="TIGR02606">
    <property type="entry name" value="antidote_CC2985"/>
    <property type="match status" value="1"/>
</dbReference>
<evidence type="ECO:0000256" key="2">
    <source>
        <dbReference type="ARBA" id="ARBA00022649"/>
    </source>
</evidence>
<keyword evidence="4" id="KW-1185">Reference proteome</keyword>
<dbReference type="STRING" id="128403.WA1_24505"/>
<dbReference type="InterPro" id="IPR038296">
    <property type="entry name" value="ParD_sf"/>
</dbReference>
<dbReference type="Gene3D" id="6.10.10.120">
    <property type="entry name" value="Antitoxin ParD1-like"/>
    <property type="match status" value="1"/>
</dbReference>
<protein>
    <submittedName>
        <fullName evidence="3">Addiction module antitoxin</fullName>
    </submittedName>
</protein>
<gene>
    <name evidence="3" type="ORF">WA1_24505</name>
</gene>
<dbReference type="GO" id="GO:0006355">
    <property type="term" value="P:regulation of DNA-templated transcription"/>
    <property type="evidence" value="ECO:0007669"/>
    <property type="project" value="InterPro"/>
</dbReference>
<dbReference type="InterPro" id="IPR010985">
    <property type="entry name" value="Ribbon_hlx_hlx"/>
</dbReference>
<reference evidence="3 4" key="1">
    <citation type="journal article" date="2013" name="Genome Biol. Evol.">
        <title>Genomes of Stigonematalean cyanobacteria (subsection V) and the evolution of oxygenic photosynthesis from prokaryotes to plastids.</title>
        <authorList>
            <person name="Dagan T."/>
            <person name="Roettger M."/>
            <person name="Stucken K."/>
            <person name="Landan G."/>
            <person name="Koch R."/>
            <person name="Major P."/>
            <person name="Gould S.B."/>
            <person name="Goremykin V.V."/>
            <person name="Rippka R."/>
            <person name="Tandeau de Marsac N."/>
            <person name="Gugger M."/>
            <person name="Lockhart P.J."/>
            <person name="Allen J.F."/>
            <person name="Brune I."/>
            <person name="Maus I."/>
            <person name="Puhler A."/>
            <person name="Martin W.F."/>
        </authorList>
    </citation>
    <scope>NUCLEOTIDE SEQUENCE [LARGE SCALE GENOMIC DNA]</scope>
    <source>
        <strain evidence="3 4">PCC 7110</strain>
    </source>
</reference>
<evidence type="ECO:0000313" key="3">
    <source>
        <dbReference type="EMBL" id="KYC40790.1"/>
    </source>
</evidence>
<organism evidence="3 4">
    <name type="scientific">Scytonema hofmannii PCC 7110</name>
    <dbReference type="NCBI Taxonomy" id="128403"/>
    <lineage>
        <taxon>Bacteria</taxon>
        <taxon>Bacillati</taxon>
        <taxon>Cyanobacteriota</taxon>
        <taxon>Cyanophyceae</taxon>
        <taxon>Nostocales</taxon>
        <taxon>Scytonemataceae</taxon>
        <taxon>Scytonema</taxon>
    </lineage>
</organism>
<dbReference type="RefSeq" id="WP_017739902.1">
    <property type="nucleotide sequence ID" value="NZ_KQ976354.1"/>
</dbReference>
<dbReference type="PANTHER" id="PTHR36582:SF2">
    <property type="entry name" value="ANTITOXIN PARD"/>
    <property type="match status" value="1"/>
</dbReference>
<proteinExistence type="inferred from homology"/>
<comment type="similarity">
    <text evidence="1">Belongs to the ParD antitoxin family.</text>
</comment>
<evidence type="ECO:0000256" key="1">
    <source>
        <dbReference type="ARBA" id="ARBA00008580"/>
    </source>
</evidence>
<dbReference type="EMBL" id="ANNX02000026">
    <property type="protein sequence ID" value="KYC40790.1"/>
    <property type="molecule type" value="Genomic_DNA"/>
</dbReference>
<dbReference type="SUPFAM" id="SSF47598">
    <property type="entry name" value="Ribbon-helix-helix"/>
    <property type="match status" value="1"/>
</dbReference>
<dbReference type="Proteomes" id="UP000076925">
    <property type="component" value="Unassembled WGS sequence"/>
</dbReference>
<sequence>MSMMRKTITIPDVMEEWVKAQIASGRYGNDSEYFRDLIRRDQDRRQAEQDLFALIQEGLDSGVSTSTVKDIMKRVEDRLKHNGNLSTHE</sequence>
<dbReference type="InterPro" id="IPR022789">
    <property type="entry name" value="ParD"/>
</dbReference>
<dbReference type="PANTHER" id="PTHR36582">
    <property type="entry name" value="ANTITOXIN PARD"/>
    <property type="match status" value="1"/>
</dbReference>